<dbReference type="PIRSF" id="PIRSF000676">
    <property type="entry name" value="Homoser_kin"/>
    <property type="match status" value="1"/>
</dbReference>
<keyword evidence="10 13" id="KW-0067">ATP-binding</keyword>
<dbReference type="PANTHER" id="PTHR20861:SF1">
    <property type="entry name" value="HOMOSERINE KINASE"/>
    <property type="match status" value="1"/>
</dbReference>
<dbReference type="PROSITE" id="PS00627">
    <property type="entry name" value="GHMP_KINASES_ATP"/>
    <property type="match status" value="1"/>
</dbReference>
<sequence length="302" mass="31115">MIRTLHIEVPATSANIGPGYDSFGLAIGLVDSLTLTVHDAPVDPGTVVTVQGESADELPRDRSHLIVRVLGEVLAELSPETHRRLIDRITLESVNRIPHSRGLGSSAAAVVAGIALAGALSESAGGPGLSRAEILERAAVIEGHPDNAAPAVVGGLTISLSDPARAWTVPVRTIGEVTVLVPEVRLDTKTARGAIPQDIAHAVAAGNSARTGLLVHALTTDPSALLEATVDELHQEFRRAAYPESMDLVDSLRARGIPAVISGAGPTVLALTDSVPAEAVPTGVRALTVPIAQGGFRLSAEV</sequence>
<dbReference type="RefSeq" id="WP_339391868.1">
    <property type="nucleotide sequence ID" value="NZ_BAAAAF010000002.1"/>
</dbReference>
<evidence type="ECO:0000256" key="2">
    <source>
        <dbReference type="ARBA" id="ARBA00007370"/>
    </source>
</evidence>
<dbReference type="Pfam" id="PF00288">
    <property type="entry name" value="GHMP_kinases_N"/>
    <property type="match status" value="1"/>
</dbReference>
<proteinExistence type="inferred from homology"/>
<dbReference type="GO" id="GO:0016301">
    <property type="term" value="F:kinase activity"/>
    <property type="evidence" value="ECO:0007669"/>
    <property type="project" value="UniProtKB-KW"/>
</dbReference>
<dbReference type="InterPro" id="IPR000870">
    <property type="entry name" value="Homoserine_kinase"/>
</dbReference>
<gene>
    <name evidence="13 16" type="primary">thrB</name>
    <name evidence="16" type="ORF">NCCP602_08650</name>
</gene>
<evidence type="ECO:0000256" key="1">
    <source>
        <dbReference type="ARBA" id="ARBA00005015"/>
    </source>
</evidence>
<keyword evidence="13" id="KW-0963">Cytoplasm</keyword>
<dbReference type="HAMAP" id="MF_00384">
    <property type="entry name" value="Homoser_kinase"/>
    <property type="match status" value="1"/>
</dbReference>
<keyword evidence="5 13" id="KW-0028">Amino-acid biosynthesis</keyword>
<accession>A0ABP3C5E9</accession>
<feature type="binding site" evidence="13">
    <location>
        <begin position="98"/>
        <end position="108"/>
    </location>
    <ligand>
        <name>ATP</name>
        <dbReference type="ChEBI" id="CHEBI:30616"/>
    </ligand>
</feature>
<reference evidence="16 17" key="1">
    <citation type="submission" date="2024-01" db="EMBL/GenBank/DDBJ databases">
        <title>Characterization of antibiotic resistant novel bacterial strains and their environmental applications.</title>
        <authorList>
            <person name="Manzoor S."/>
            <person name="Abbas S."/>
            <person name="Arshad M."/>
            <person name="Ahmed I."/>
        </authorList>
    </citation>
    <scope>NUCLEOTIDE SEQUENCE [LARGE SCALE GENOMIC DNA]</scope>
    <source>
        <strain evidence="16 17">NCCP-602</strain>
    </source>
</reference>
<evidence type="ECO:0000256" key="5">
    <source>
        <dbReference type="ARBA" id="ARBA00022605"/>
    </source>
</evidence>
<evidence type="ECO:0000256" key="4">
    <source>
        <dbReference type="ARBA" id="ARBA00017858"/>
    </source>
</evidence>
<keyword evidence="9 13" id="KW-0418">Kinase</keyword>
<dbReference type="Gene3D" id="3.30.70.890">
    <property type="entry name" value="GHMP kinase, C-terminal domain"/>
    <property type="match status" value="1"/>
</dbReference>
<comment type="function">
    <text evidence="12 13">Catalyzes the ATP-dependent phosphorylation of L-homoserine to L-homoserine phosphate.</text>
</comment>
<evidence type="ECO:0000256" key="8">
    <source>
        <dbReference type="ARBA" id="ARBA00022741"/>
    </source>
</evidence>
<keyword evidence="17" id="KW-1185">Reference proteome</keyword>
<keyword evidence="8 13" id="KW-0547">Nucleotide-binding</keyword>
<dbReference type="Proteomes" id="UP001498238">
    <property type="component" value="Unassembled WGS sequence"/>
</dbReference>
<name>A0ABP3C5E9_9MICO</name>
<evidence type="ECO:0000256" key="12">
    <source>
        <dbReference type="ARBA" id="ARBA00049954"/>
    </source>
</evidence>
<dbReference type="InterPro" id="IPR020568">
    <property type="entry name" value="Ribosomal_Su5_D2-typ_SF"/>
</dbReference>
<organism evidence="16 17">
    <name type="scientific">Brevibacterium metallidurans</name>
    <dbReference type="NCBI Taxonomy" id="1482676"/>
    <lineage>
        <taxon>Bacteria</taxon>
        <taxon>Bacillati</taxon>
        <taxon>Actinomycetota</taxon>
        <taxon>Actinomycetes</taxon>
        <taxon>Micrococcales</taxon>
        <taxon>Brevibacteriaceae</taxon>
        <taxon>Brevibacterium</taxon>
    </lineage>
</organism>
<evidence type="ECO:0000256" key="9">
    <source>
        <dbReference type="ARBA" id="ARBA00022777"/>
    </source>
</evidence>
<evidence type="ECO:0000256" key="3">
    <source>
        <dbReference type="ARBA" id="ARBA00012078"/>
    </source>
</evidence>
<dbReference type="PANTHER" id="PTHR20861">
    <property type="entry name" value="HOMOSERINE/4-DIPHOSPHOCYTIDYL-2-C-METHYL-D-ERYTHRITOL KINASE"/>
    <property type="match status" value="1"/>
</dbReference>
<protein>
    <recommendedName>
        <fullName evidence="4 13">Homoserine kinase</fullName>
        <shortName evidence="13">HK</shortName>
        <shortName evidence="13">HSK</shortName>
        <ecNumber evidence="3 13">2.7.1.39</ecNumber>
    </recommendedName>
</protein>
<dbReference type="InterPro" id="IPR006204">
    <property type="entry name" value="GHMP_kinase_N_dom"/>
</dbReference>
<keyword evidence="7 13" id="KW-0791">Threonine biosynthesis</keyword>
<comment type="subcellular location">
    <subcellularLocation>
        <location evidence="13">Cytoplasm</location>
    </subcellularLocation>
</comment>
<evidence type="ECO:0000256" key="11">
    <source>
        <dbReference type="ARBA" id="ARBA00049375"/>
    </source>
</evidence>
<comment type="catalytic activity">
    <reaction evidence="11 13">
        <text>L-homoserine + ATP = O-phospho-L-homoserine + ADP + H(+)</text>
        <dbReference type="Rhea" id="RHEA:13985"/>
        <dbReference type="ChEBI" id="CHEBI:15378"/>
        <dbReference type="ChEBI" id="CHEBI:30616"/>
        <dbReference type="ChEBI" id="CHEBI:57476"/>
        <dbReference type="ChEBI" id="CHEBI:57590"/>
        <dbReference type="ChEBI" id="CHEBI:456216"/>
        <dbReference type="EC" id="2.7.1.39"/>
    </reaction>
</comment>
<dbReference type="EMBL" id="BAAAAF010000002">
    <property type="protein sequence ID" value="GAA0034904.1"/>
    <property type="molecule type" value="Genomic_DNA"/>
</dbReference>
<comment type="caution">
    <text evidence="16">The sequence shown here is derived from an EMBL/GenBank/DDBJ whole genome shotgun (WGS) entry which is preliminary data.</text>
</comment>
<evidence type="ECO:0000259" key="15">
    <source>
        <dbReference type="Pfam" id="PF08544"/>
    </source>
</evidence>
<dbReference type="SUPFAM" id="SSF54211">
    <property type="entry name" value="Ribosomal protein S5 domain 2-like"/>
    <property type="match status" value="1"/>
</dbReference>
<feature type="domain" description="GHMP kinase N-terminal" evidence="14">
    <location>
        <begin position="70"/>
        <end position="155"/>
    </location>
</feature>
<dbReference type="InterPro" id="IPR006203">
    <property type="entry name" value="GHMP_knse_ATP-bd_CS"/>
</dbReference>
<dbReference type="InterPro" id="IPR013750">
    <property type="entry name" value="GHMP_kinase_C_dom"/>
</dbReference>
<dbReference type="SUPFAM" id="SSF55060">
    <property type="entry name" value="GHMP Kinase, C-terminal domain"/>
    <property type="match status" value="1"/>
</dbReference>
<dbReference type="Gene3D" id="3.30.230.10">
    <property type="match status" value="1"/>
</dbReference>
<dbReference type="InterPro" id="IPR036554">
    <property type="entry name" value="GHMP_kinase_C_sf"/>
</dbReference>
<comment type="pathway">
    <text evidence="1 13">Amino-acid biosynthesis; L-threonine biosynthesis; L-threonine from L-aspartate: step 4/5.</text>
</comment>
<evidence type="ECO:0000256" key="7">
    <source>
        <dbReference type="ARBA" id="ARBA00022697"/>
    </source>
</evidence>
<comment type="similarity">
    <text evidence="2 13">Belongs to the GHMP kinase family. Homoserine kinase subfamily.</text>
</comment>
<evidence type="ECO:0000256" key="10">
    <source>
        <dbReference type="ARBA" id="ARBA00022840"/>
    </source>
</evidence>
<dbReference type="EC" id="2.7.1.39" evidence="3 13"/>
<dbReference type="Pfam" id="PF08544">
    <property type="entry name" value="GHMP_kinases_C"/>
    <property type="match status" value="1"/>
</dbReference>
<dbReference type="InterPro" id="IPR014721">
    <property type="entry name" value="Ribsml_uS5_D2-typ_fold_subgr"/>
</dbReference>
<evidence type="ECO:0000259" key="14">
    <source>
        <dbReference type="Pfam" id="PF00288"/>
    </source>
</evidence>
<dbReference type="NCBIfam" id="TIGR00191">
    <property type="entry name" value="thrB"/>
    <property type="match status" value="1"/>
</dbReference>
<evidence type="ECO:0000256" key="13">
    <source>
        <dbReference type="HAMAP-Rule" id="MF_00384"/>
    </source>
</evidence>
<keyword evidence="6 13" id="KW-0808">Transferase</keyword>
<dbReference type="PRINTS" id="PR00958">
    <property type="entry name" value="HOMSERKINASE"/>
</dbReference>
<evidence type="ECO:0000313" key="16">
    <source>
        <dbReference type="EMBL" id="GAA0034904.1"/>
    </source>
</evidence>
<evidence type="ECO:0000313" key="17">
    <source>
        <dbReference type="Proteomes" id="UP001498238"/>
    </source>
</evidence>
<feature type="domain" description="GHMP kinase C-terminal" evidence="15">
    <location>
        <begin position="231"/>
        <end position="281"/>
    </location>
</feature>
<evidence type="ECO:0000256" key="6">
    <source>
        <dbReference type="ARBA" id="ARBA00022679"/>
    </source>
</evidence>